<organism evidence="1">
    <name type="scientific">marine sediment metagenome</name>
    <dbReference type="NCBI Taxonomy" id="412755"/>
    <lineage>
        <taxon>unclassified sequences</taxon>
        <taxon>metagenomes</taxon>
        <taxon>ecological metagenomes</taxon>
    </lineage>
</organism>
<proteinExistence type="predicted"/>
<evidence type="ECO:0000313" key="1">
    <source>
        <dbReference type="EMBL" id="GAG43388.1"/>
    </source>
</evidence>
<dbReference type="EMBL" id="BARS01053856">
    <property type="protein sequence ID" value="GAG43388.1"/>
    <property type="molecule type" value="Genomic_DNA"/>
</dbReference>
<reference evidence="1" key="1">
    <citation type="journal article" date="2014" name="Front. Microbiol.">
        <title>High frequency of phylogenetically diverse reductive dehalogenase-homologous genes in deep subseafloor sedimentary metagenomes.</title>
        <authorList>
            <person name="Kawai M."/>
            <person name="Futagami T."/>
            <person name="Toyoda A."/>
            <person name="Takaki Y."/>
            <person name="Nishi S."/>
            <person name="Hori S."/>
            <person name="Arai W."/>
            <person name="Tsubouchi T."/>
            <person name="Morono Y."/>
            <person name="Uchiyama I."/>
            <person name="Ito T."/>
            <person name="Fujiyama A."/>
            <person name="Inagaki F."/>
            <person name="Takami H."/>
        </authorList>
    </citation>
    <scope>NUCLEOTIDE SEQUENCE</scope>
    <source>
        <strain evidence="1">Expedition CK06-06</strain>
    </source>
</reference>
<protein>
    <submittedName>
        <fullName evidence="1">Uncharacterized protein</fullName>
    </submittedName>
</protein>
<name>X0Y3W2_9ZZZZ</name>
<sequence length="74" mass="8402">SPIINFSIIDTEPIIGTSYENNCIKRGNNYYINQYSDNPIDPSTLNTGGYDYYLIRVVGDNGRISYAGPIWVEY</sequence>
<comment type="caution">
    <text evidence="1">The sequence shown here is derived from an EMBL/GenBank/DDBJ whole genome shotgun (WGS) entry which is preliminary data.</text>
</comment>
<dbReference type="AlphaFoldDB" id="X0Y3W2"/>
<accession>X0Y3W2</accession>
<gene>
    <name evidence="1" type="ORF">S01H1_79832</name>
</gene>
<feature type="non-terminal residue" evidence="1">
    <location>
        <position position="1"/>
    </location>
</feature>